<evidence type="ECO:0000256" key="5">
    <source>
        <dbReference type="PROSITE-ProRule" id="PRU00169"/>
    </source>
</evidence>
<accession>A0A921DYR3</accession>
<reference evidence="8" key="2">
    <citation type="submission" date="2021-09" db="EMBL/GenBank/DDBJ databases">
        <authorList>
            <person name="Gilroy R."/>
        </authorList>
    </citation>
    <scope>NUCLEOTIDE SEQUENCE</scope>
    <source>
        <strain evidence="8">6019</strain>
    </source>
</reference>
<dbReference type="PROSITE" id="PS50110">
    <property type="entry name" value="RESPONSE_REGULATORY"/>
    <property type="match status" value="1"/>
</dbReference>
<dbReference type="AlphaFoldDB" id="A0A921DYR3"/>
<keyword evidence="3" id="KW-0238">DNA-binding</keyword>
<dbReference type="InterPro" id="IPR058245">
    <property type="entry name" value="NreC/VraR/RcsB-like_REC"/>
</dbReference>
<protein>
    <submittedName>
        <fullName evidence="8">Response regulator transcription factor</fullName>
    </submittedName>
</protein>
<sequence length="203" mass="22524">MKVIIVDDDSLVISALETIVASAGHDVVATGKDGTEAIELFREYHPDVLMMDIRMKEMNGIEASKKIIEAHGAANILLVTTFKDEEYISEALSLGVKGYLLKDNYKGIVPAINAVASGNMVFDSEIVQSFNKQETKSNIGFEELTNRELEILELVAEGMSNKEISETLFISEGTVRNYISTMLSKLHLSTRTQLVVMYYKHGK</sequence>
<feature type="modified residue" description="4-aspartylphosphate" evidence="5">
    <location>
        <position position="52"/>
    </location>
</feature>
<dbReference type="EMBL" id="DYYI01000112">
    <property type="protein sequence ID" value="HJE20634.1"/>
    <property type="molecule type" value="Genomic_DNA"/>
</dbReference>
<dbReference type="PRINTS" id="PR00038">
    <property type="entry name" value="HTHLUXR"/>
</dbReference>
<proteinExistence type="predicted"/>
<dbReference type="InterPro" id="IPR000792">
    <property type="entry name" value="Tscrpt_reg_LuxR_C"/>
</dbReference>
<evidence type="ECO:0000259" key="7">
    <source>
        <dbReference type="PROSITE" id="PS50110"/>
    </source>
</evidence>
<dbReference type="Gene3D" id="3.40.50.2300">
    <property type="match status" value="1"/>
</dbReference>
<keyword evidence="1 5" id="KW-0597">Phosphoprotein</keyword>
<evidence type="ECO:0000256" key="3">
    <source>
        <dbReference type="ARBA" id="ARBA00023125"/>
    </source>
</evidence>
<dbReference type="PANTHER" id="PTHR43214:SF40">
    <property type="entry name" value="TRANSCRIPTIONAL REGULATORY PROTEIN LNRK"/>
    <property type="match status" value="1"/>
</dbReference>
<evidence type="ECO:0000256" key="4">
    <source>
        <dbReference type="ARBA" id="ARBA00023163"/>
    </source>
</evidence>
<dbReference type="Pfam" id="PF00072">
    <property type="entry name" value="Response_reg"/>
    <property type="match status" value="1"/>
</dbReference>
<dbReference type="GO" id="GO:0000160">
    <property type="term" value="P:phosphorelay signal transduction system"/>
    <property type="evidence" value="ECO:0007669"/>
    <property type="project" value="InterPro"/>
</dbReference>
<dbReference type="GO" id="GO:0003677">
    <property type="term" value="F:DNA binding"/>
    <property type="evidence" value="ECO:0007669"/>
    <property type="project" value="UniProtKB-KW"/>
</dbReference>
<dbReference type="SUPFAM" id="SSF52172">
    <property type="entry name" value="CheY-like"/>
    <property type="match status" value="1"/>
</dbReference>
<dbReference type="SUPFAM" id="SSF46894">
    <property type="entry name" value="C-terminal effector domain of the bipartite response regulators"/>
    <property type="match status" value="1"/>
</dbReference>
<keyword evidence="2" id="KW-0805">Transcription regulation</keyword>
<evidence type="ECO:0000259" key="6">
    <source>
        <dbReference type="PROSITE" id="PS50043"/>
    </source>
</evidence>
<gene>
    <name evidence="8" type="ORF">K8V35_09795</name>
</gene>
<feature type="domain" description="HTH luxR-type" evidence="6">
    <location>
        <begin position="137"/>
        <end position="202"/>
    </location>
</feature>
<dbReference type="InterPro" id="IPR001789">
    <property type="entry name" value="Sig_transdc_resp-reg_receiver"/>
</dbReference>
<dbReference type="GO" id="GO:0006355">
    <property type="term" value="P:regulation of DNA-templated transcription"/>
    <property type="evidence" value="ECO:0007669"/>
    <property type="project" value="InterPro"/>
</dbReference>
<dbReference type="CDD" id="cd17535">
    <property type="entry name" value="REC_NarL-like"/>
    <property type="match status" value="1"/>
</dbReference>
<dbReference type="InterPro" id="IPR039420">
    <property type="entry name" value="WalR-like"/>
</dbReference>
<dbReference type="PROSITE" id="PS50043">
    <property type="entry name" value="HTH_LUXR_2"/>
    <property type="match status" value="1"/>
</dbReference>
<feature type="domain" description="Response regulatory" evidence="7">
    <location>
        <begin position="2"/>
        <end position="117"/>
    </location>
</feature>
<keyword evidence="4" id="KW-0804">Transcription</keyword>
<name>A0A921DYR3_9STAP</name>
<dbReference type="PANTHER" id="PTHR43214">
    <property type="entry name" value="TWO-COMPONENT RESPONSE REGULATOR"/>
    <property type="match status" value="1"/>
</dbReference>
<evidence type="ECO:0000256" key="1">
    <source>
        <dbReference type="ARBA" id="ARBA00022553"/>
    </source>
</evidence>
<dbReference type="SMART" id="SM00421">
    <property type="entry name" value="HTH_LUXR"/>
    <property type="match status" value="1"/>
</dbReference>
<evidence type="ECO:0000313" key="9">
    <source>
        <dbReference type="Proteomes" id="UP000763505"/>
    </source>
</evidence>
<reference evidence="8" key="1">
    <citation type="journal article" date="2021" name="PeerJ">
        <title>Extensive microbial diversity within the chicken gut microbiome revealed by metagenomics and culture.</title>
        <authorList>
            <person name="Gilroy R."/>
            <person name="Ravi A."/>
            <person name="Getino M."/>
            <person name="Pursley I."/>
            <person name="Horton D.L."/>
            <person name="Alikhan N.F."/>
            <person name="Baker D."/>
            <person name="Gharbi K."/>
            <person name="Hall N."/>
            <person name="Watson M."/>
            <person name="Adriaenssens E.M."/>
            <person name="Foster-Nyarko E."/>
            <person name="Jarju S."/>
            <person name="Secka A."/>
            <person name="Antonio M."/>
            <person name="Oren A."/>
            <person name="Chaudhuri R.R."/>
            <person name="La Ragione R."/>
            <person name="Hildebrand F."/>
            <person name="Pallen M.J."/>
        </authorList>
    </citation>
    <scope>NUCLEOTIDE SEQUENCE</scope>
    <source>
        <strain evidence="8">6019</strain>
    </source>
</reference>
<dbReference type="CDD" id="cd06170">
    <property type="entry name" value="LuxR_C_like"/>
    <property type="match status" value="1"/>
</dbReference>
<evidence type="ECO:0000313" key="8">
    <source>
        <dbReference type="EMBL" id="HJE20634.1"/>
    </source>
</evidence>
<dbReference type="SMART" id="SM00448">
    <property type="entry name" value="REC"/>
    <property type="match status" value="1"/>
</dbReference>
<dbReference type="Proteomes" id="UP000763505">
    <property type="component" value="Unassembled WGS sequence"/>
</dbReference>
<dbReference type="InterPro" id="IPR011006">
    <property type="entry name" value="CheY-like_superfamily"/>
</dbReference>
<evidence type="ECO:0000256" key="2">
    <source>
        <dbReference type="ARBA" id="ARBA00023015"/>
    </source>
</evidence>
<comment type="caution">
    <text evidence="8">The sequence shown here is derived from an EMBL/GenBank/DDBJ whole genome shotgun (WGS) entry which is preliminary data.</text>
</comment>
<dbReference type="InterPro" id="IPR016032">
    <property type="entry name" value="Sig_transdc_resp-reg_C-effctor"/>
</dbReference>
<organism evidence="8 9">
    <name type="scientific">Aliicoccus persicus</name>
    <dbReference type="NCBI Taxonomy" id="930138"/>
    <lineage>
        <taxon>Bacteria</taxon>
        <taxon>Bacillati</taxon>
        <taxon>Bacillota</taxon>
        <taxon>Bacilli</taxon>
        <taxon>Bacillales</taxon>
        <taxon>Staphylococcaceae</taxon>
        <taxon>Aliicoccus</taxon>
    </lineage>
</organism>
<dbReference type="Pfam" id="PF00196">
    <property type="entry name" value="GerE"/>
    <property type="match status" value="1"/>
</dbReference>